<feature type="domain" description="DUF2399" evidence="1">
    <location>
        <begin position="258"/>
        <end position="401"/>
    </location>
</feature>
<dbReference type="Pfam" id="PF09664">
    <property type="entry name" value="DUF2399"/>
    <property type="match status" value="1"/>
</dbReference>
<dbReference type="Pfam" id="PF11796">
    <property type="entry name" value="DUF3323"/>
    <property type="match status" value="1"/>
</dbReference>
<gene>
    <name evidence="3" type="ORF">CBF27_00435</name>
</gene>
<proteinExistence type="predicted"/>
<dbReference type="EMBL" id="NGKC01000001">
    <property type="protein sequence ID" value="RSU14487.1"/>
    <property type="molecule type" value="Genomic_DNA"/>
</dbReference>
<comment type="caution">
    <text evidence="3">The sequence shown here is derived from an EMBL/GenBank/DDBJ whole genome shotgun (WGS) entry which is preliminary data.</text>
</comment>
<evidence type="ECO:0000259" key="2">
    <source>
        <dbReference type="Pfam" id="PF11796"/>
    </source>
</evidence>
<dbReference type="OrthoDB" id="1661308at2"/>
<protein>
    <recommendedName>
        <fullName evidence="5">TIGR02679 family protein</fullName>
    </recommendedName>
</protein>
<dbReference type="InterPro" id="IPR024465">
    <property type="entry name" value="DUF2399"/>
</dbReference>
<evidence type="ECO:0000313" key="4">
    <source>
        <dbReference type="Proteomes" id="UP000286773"/>
    </source>
</evidence>
<reference evidence="3 4" key="1">
    <citation type="submission" date="2017-05" db="EMBL/GenBank/DDBJ databases">
        <title>Vagococcus spp. assemblies.</title>
        <authorList>
            <person name="Gulvik C.A."/>
        </authorList>
    </citation>
    <scope>NUCLEOTIDE SEQUENCE [LARGE SCALE GENOMIC DNA]</scope>
    <source>
        <strain evidence="3 4">LMG 24798</strain>
    </source>
</reference>
<feature type="domain" description="Conserved hypothetical protein CHP02679 N terminus" evidence="2">
    <location>
        <begin position="35"/>
        <end position="234"/>
    </location>
</feature>
<evidence type="ECO:0008006" key="5">
    <source>
        <dbReference type="Google" id="ProtNLM"/>
    </source>
</evidence>
<keyword evidence="4" id="KW-1185">Reference proteome</keyword>
<accession>A0A430B2C4</accession>
<dbReference type="Proteomes" id="UP000286773">
    <property type="component" value="Unassembled WGS sequence"/>
</dbReference>
<organism evidence="3 4">
    <name type="scientific">Vagococcus acidifermentans</name>
    <dbReference type="NCBI Taxonomy" id="564710"/>
    <lineage>
        <taxon>Bacteria</taxon>
        <taxon>Bacillati</taxon>
        <taxon>Bacillota</taxon>
        <taxon>Bacilli</taxon>
        <taxon>Lactobacillales</taxon>
        <taxon>Enterococcaceae</taxon>
        <taxon>Vagococcus</taxon>
    </lineage>
</organism>
<evidence type="ECO:0000313" key="3">
    <source>
        <dbReference type="EMBL" id="RSU14487.1"/>
    </source>
</evidence>
<dbReference type="AlphaFoldDB" id="A0A430B2C4"/>
<sequence length="422" mass="48608">MKMERELDDFFQAKISYRKVMDEAALKYYRYGKFTGTISLMKFTEIEQAEIADFLGCSFSDLNGKTKFQLKEWQRAFENSRFGSIAFTQAVEMVTGKPLQTKAEVESLEQERKNCFFELCSRYSSLAFITAQRQLDFYRQQVTEEELAILAQLVGHLPPNVMYLPVYAEQELGNPHGLDRGTRMGKLFYTLLNDAGQLTRETGESHTEYRSRVYNQQNLVVDDLMNFVTIGNLLGKTARHKIHPMWQGACDYQVIWNVPIKALLDIVEISPNTGEAVFIFENSSLYSALLTKFPDLPAICHQGQFRLAMWRLLELFPDTTRFFYASDMDPEGLQMADKVKMRYGERVHFMCMDASTYRNNLSEVSVSESLVKLDSLVDQGLQEIAEAMKVEQVASYQERLYGHYVEFITQAFVSASLNQSNF</sequence>
<evidence type="ECO:0000259" key="1">
    <source>
        <dbReference type="Pfam" id="PF09664"/>
    </source>
</evidence>
<dbReference type="InterPro" id="IPR024466">
    <property type="entry name" value="CHP02679_N"/>
</dbReference>
<name>A0A430B2C4_9ENTE</name>